<evidence type="ECO:0000313" key="1">
    <source>
        <dbReference type="EMBL" id="CAD2165091.1"/>
    </source>
</evidence>
<reference evidence="1 2" key="1">
    <citation type="submission" date="2020-08" db="EMBL/GenBank/DDBJ databases">
        <authorList>
            <person name="Koutsovoulos G."/>
            <person name="Danchin GJ E."/>
        </authorList>
    </citation>
    <scope>NUCLEOTIDE SEQUENCE [LARGE SCALE GENOMIC DNA]</scope>
</reference>
<gene>
    <name evidence="1" type="ORF">MENT_LOCUS16956</name>
</gene>
<sequence>MNIKQLLNMYSFIYVDFLLFIKNYVSVDNFKLNKQLHNYKIVHNIKLFPHL</sequence>
<name>A0A6V7UT76_MELEN</name>
<dbReference type="Proteomes" id="UP000580250">
    <property type="component" value="Unassembled WGS sequence"/>
</dbReference>
<proteinExistence type="predicted"/>
<comment type="caution">
    <text evidence="1">The sequence shown here is derived from an EMBL/GenBank/DDBJ whole genome shotgun (WGS) entry which is preliminary data.</text>
</comment>
<accession>A0A6V7UT76</accession>
<protein>
    <submittedName>
        <fullName evidence="1">Uncharacterized protein</fullName>
    </submittedName>
</protein>
<organism evidence="1 2">
    <name type="scientific">Meloidogyne enterolobii</name>
    <name type="common">Root-knot nematode worm</name>
    <name type="synonym">Meloidogyne mayaguensis</name>
    <dbReference type="NCBI Taxonomy" id="390850"/>
    <lineage>
        <taxon>Eukaryota</taxon>
        <taxon>Metazoa</taxon>
        <taxon>Ecdysozoa</taxon>
        <taxon>Nematoda</taxon>
        <taxon>Chromadorea</taxon>
        <taxon>Rhabditida</taxon>
        <taxon>Tylenchina</taxon>
        <taxon>Tylenchomorpha</taxon>
        <taxon>Tylenchoidea</taxon>
        <taxon>Meloidogynidae</taxon>
        <taxon>Meloidogyninae</taxon>
        <taxon>Meloidogyne</taxon>
    </lineage>
</organism>
<dbReference type="AlphaFoldDB" id="A0A6V7UT76"/>
<dbReference type="EMBL" id="CAJEWN010000107">
    <property type="protein sequence ID" value="CAD2165091.1"/>
    <property type="molecule type" value="Genomic_DNA"/>
</dbReference>
<evidence type="ECO:0000313" key="2">
    <source>
        <dbReference type="Proteomes" id="UP000580250"/>
    </source>
</evidence>